<dbReference type="EMBL" id="CYZE01000010">
    <property type="protein sequence ID" value="CUO69057.1"/>
    <property type="molecule type" value="Genomic_DNA"/>
</dbReference>
<dbReference type="SUPFAM" id="SSF55729">
    <property type="entry name" value="Acyl-CoA N-acyltransferases (Nat)"/>
    <property type="match status" value="1"/>
</dbReference>
<organism evidence="2 3">
    <name type="scientific">Hungatella hathewayi</name>
    <dbReference type="NCBI Taxonomy" id="154046"/>
    <lineage>
        <taxon>Bacteria</taxon>
        <taxon>Bacillati</taxon>
        <taxon>Bacillota</taxon>
        <taxon>Clostridia</taxon>
        <taxon>Lachnospirales</taxon>
        <taxon>Lachnospiraceae</taxon>
        <taxon>Hungatella</taxon>
    </lineage>
</organism>
<proteinExistence type="predicted"/>
<evidence type="ECO:0000259" key="1">
    <source>
        <dbReference type="PROSITE" id="PS51186"/>
    </source>
</evidence>
<accession>A0A174H6K5</accession>
<dbReference type="GO" id="GO:0016747">
    <property type="term" value="F:acyltransferase activity, transferring groups other than amino-acyl groups"/>
    <property type="evidence" value="ECO:0007669"/>
    <property type="project" value="InterPro"/>
</dbReference>
<name>A0A174H6K5_9FIRM</name>
<dbReference type="InterPro" id="IPR000182">
    <property type="entry name" value="GNAT_dom"/>
</dbReference>
<feature type="domain" description="N-acetyltransferase" evidence="1">
    <location>
        <begin position="3"/>
        <end position="158"/>
    </location>
</feature>
<keyword evidence="2" id="KW-0808">Transferase</keyword>
<dbReference type="Gene3D" id="3.40.630.30">
    <property type="match status" value="1"/>
</dbReference>
<dbReference type="Proteomes" id="UP000095651">
    <property type="component" value="Unassembled WGS sequence"/>
</dbReference>
<dbReference type="InterPro" id="IPR016181">
    <property type="entry name" value="Acyl_CoA_acyltransferase"/>
</dbReference>
<sequence>MDVMIRNERPGDYRETEEVTREAFWNVHEPGCCEHYLAHLMRERPEFIRELDFVAVRDGRIVGNIMYARTKIQCDDGTTHPAVTFGPISVLPAYQGQGIGKRLIETSKKLAADMGADVIIIYGDPDYYSKTGFVPAETYGVRNGENQCAAALLACLLKPEAAASIKGRYSEGPAYELPPVTDPAFLEFEETFPPKIKGKAPSQERFAELVNSTVPWEEREKGRD</sequence>
<gene>
    <name evidence="2" type="ORF">ERS852407_03609</name>
</gene>
<dbReference type="RefSeq" id="WP_055657264.1">
    <property type="nucleotide sequence ID" value="NZ_CABIXC010000010.1"/>
</dbReference>
<reference evidence="2 3" key="1">
    <citation type="submission" date="2015-09" db="EMBL/GenBank/DDBJ databases">
        <authorList>
            <consortium name="Pathogen Informatics"/>
        </authorList>
    </citation>
    <scope>NUCLEOTIDE SEQUENCE [LARGE SCALE GENOMIC DNA]</scope>
    <source>
        <strain evidence="2 3">2789STDY5608850</strain>
    </source>
</reference>
<protein>
    <submittedName>
        <fullName evidence="2">N-acetyltransferase GCN5</fullName>
    </submittedName>
</protein>
<evidence type="ECO:0000313" key="2">
    <source>
        <dbReference type="EMBL" id="CUO69057.1"/>
    </source>
</evidence>
<dbReference type="AlphaFoldDB" id="A0A174H6K5"/>
<evidence type="ECO:0000313" key="3">
    <source>
        <dbReference type="Proteomes" id="UP000095651"/>
    </source>
</evidence>
<dbReference type="CDD" id="cd04301">
    <property type="entry name" value="NAT_SF"/>
    <property type="match status" value="1"/>
</dbReference>
<dbReference type="Pfam" id="PF13508">
    <property type="entry name" value="Acetyltransf_7"/>
    <property type="match status" value="1"/>
</dbReference>
<dbReference type="PROSITE" id="PS51186">
    <property type="entry name" value="GNAT"/>
    <property type="match status" value="1"/>
</dbReference>